<dbReference type="Proteomes" id="UP000288789">
    <property type="component" value="Unassembled WGS sequence"/>
</dbReference>
<dbReference type="Gene3D" id="3.30.930.10">
    <property type="entry name" value="Bira Bifunctional Protein, Domain 2"/>
    <property type="match status" value="1"/>
</dbReference>
<dbReference type="AlphaFoldDB" id="A0A443YXQ1"/>
<dbReference type="GO" id="GO:0000049">
    <property type="term" value="F:tRNA binding"/>
    <property type="evidence" value="ECO:0007669"/>
    <property type="project" value="TreeGrafter"/>
</dbReference>
<dbReference type="EMBL" id="RSFE01000010">
    <property type="protein sequence ID" value="RWU08811.1"/>
    <property type="molecule type" value="Genomic_DNA"/>
</dbReference>
<protein>
    <submittedName>
        <fullName evidence="7">Elongation factor P--(R)-beta-lysine ligase</fullName>
        <ecNumber evidence="7">6.3.1.-</ecNumber>
    </submittedName>
</protein>
<dbReference type="InterPro" id="IPR006195">
    <property type="entry name" value="aa-tRNA-synth_II"/>
</dbReference>
<keyword evidence="4" id="KW-0067">ATP-binding</keyword>
<proteinExistence type="predicted"/>
<dbReference type="GO" id="GO:0006430">
    <property type="term" value="P:lysyl-tRNA aminoacylation"/>
    <property type="evidence" value="ECO:0007669"/>
    <property type="project" value="InterPro"/>
</dbReference>
<evidence type="ECO:0000256" key="3">
    <source>
        <dbReference type="ARBA" id="ARBA00022741"/>
    </source>
</evidence>
<sequence>MQLSDDWRPSATLDVLKQRAALLQKIRQFFAKHDVLEVDTPILSRFGVSDLHLENLSCQLSNFPQRDFHLQTSPEYAMKRLLAAHGQSIYQLGKVFRDDAVGRHHNPEFTLLEWYRINFSMDQLITEVLELLVLVLGERPVMRLSYQQVFEQYLQINPLQASIIELQKCLSRYPHISDLVARESDRDTLLQLAMSIVIEPLFDKKAITVVHSFPASQAALAELNESDVRVAYRFEVYAGGIELANGYQELTDAKQQQARFDQDNRLRSQHNKPQKPVDFRLVQALESGLPRCAGVALGFDRLFMLAENLDDIRQALPFSITCA</sequence>
<dbReference type="InterPro" id="IPR004525">
    <property type="entry name" value="EpmA"/>
</dbReference>
<keyword evidence="3" id="KW-0547">Nucleotide-binding</keyword>
<evidence type="ECO:0000256" key="4">
    <source>
        <dbReference type="ARBA" id="ARBA00022840"/>
    </source>
</evidence>
<dbReference type="InterPro" id="IPR018149">
    <property type="entry name" value="Lys-tRNA-synth_II_C"/>
</dbReference>
<comment type="caution">
    <text evidence="7">The sequence shown here is derived from an EMBL/GenBank/DDBJ whole genome shotgun (WGS) entry which is preliminary data.</text>
</comment>
<comment type="subunit">
    <text evidence="1">Homodimer.</text>
</comment>
<dbReference type="EC" id="6.3.1.-" evidence="7"/>
<keyword evidence="2 7" id="KW-0436">Ligase</keyword>
<name>A0A443YXQ1_9GAMM</name>
<organism evidence="7 8">
    <name type="scientific">Pseudidiomarina gelatinasegens</name>
    <dbReference type="NCBI Taxonomy" id="2487740"/>
    <lineage>
        <taxon>Bacteria</taxon>
        <taxon>Pseudomonadati</taxon>
        <taxon>Pseudomonadota</taxon>
        <taxon>Gammaproteobacteria</taxon>
        <taxon>Alteromonadales</taxon>
        <taxon>Idiomarinaceae</taxon>
        <taxon>Pseudidiomarina</taxon>
    </lineage>
</organism>
<gene>
    <name evidence="7" type="ORF">EGC76_10700</name>
</gene>
<dbReference type="OrthoDB" id="9802326at2"/>
<dbReference type="GO" id="GO:0003746">
    <property type="term" value="F:translation elongation factor activity"/>
    <property type="evidence" value="ECO:0007669"/>
    <property type="project" value="UniProtKB-KW"/>
</dbReference>
<dbReference type="RefSeq" id="WP_128352999.1">
    <property type="nucleotide sequence ID" value="NZ_RSFE01000010.1"/>
</dbReference>
<dbReference type="PANTHER" id="PTHR42918">
    <property type="entry name" value="LYSYL-TRNA SYNTHETASE"/>
    <property type="match status" value="1"/>
</dbReference>
<evidence type="ECO:0000256" key="2">
    <source>
        <dbReference type="ARBA" id="ARBA00022598"/>
    </source>
</evidence>
<evidence type="ECO:0000256" key="1">
    <source>
        <dbReference type="ARBA" id="ARBA00011738"/>
    </source>
</evidence>
<evidence type="ECO:0000313" key="7">
    <source>
        <dbReference type="EMBL" id="RWU08811.1"/>
    </source>
</evidence>
<dbReference type="PRINTS" id="PR00982">
    <property type="entry name" value="TRNASYNTHLYS"/>
</dbReference>
<comment type="catalytic activity">
    <reaction evidence="5">
        <text>D-beta-lysine + L-lysyl-[protein] + ATP = N(6)-((3R)-3,6-diaminohexanoyl)-L-lysyl-[protein] + AMP + diphosphate + H(+)</text>
        <dbReference type="Rhea" id="RHEA:83435"/>
        <dbReference type="Rhea" id="RHEA-COMP:9752"/>
        <dbReference type="Rhea" id="RHEA-COMP:20131"/>
        <dbReference type="ChEBI" id="CHEBI:15378"/>
        <dbReference type="ChEBI" id="CHEBI:29969"/>
        <dbReference type="ChEBI" id="CHEBI:30616"/>
        <dbReference type="ChEBI" id="CHEBI:33019"/>
        <dbReference type="ChEBI" id="CHEBI:84138"/>
        <dbReference type="ChEBI" id="CHEBI:156053"/>
        <dbReference type="ChEBI" id="CHEBI:456215"/>
    </reaction>
    <physiologicalReaction direction="left-to-right" evidence="5">
        <dbReference type="Rhea" id="RHEA:83436"/>
    </physiologicalReaction>
</comment>
<dbReference type="GO" id="GO:0004824">
    <property type="term" value="F:lysine-tRNA ligase activity"/>
    <property type="evidence" value="ECO:0007669"/>
    <property type="project" value="InterPro"/>
</dbReference>
<dbReference type="Pfam" id="PF00152">
    <property type="entry name" value="tRNA-synt_2"/>
    <property type="match status" value="1"/>
</dbReference>
<dbReference type="GO" id="GO:0005829">
    <property type="term" value="C:cytosol"/>
    <property type="evidence" value="ECO:0007669"/>
    <property type="project" value="TreeGrafter"/>
</dbReference>
<keyword evidence="7" id="KW-0648">Protein biosynthesis</keyword>
<dbReference type="FunFam" id="3.30.930.10:FF:000017">
    <property type="entry name" value="Elongation factor P--(R)-beta-lysine ligase"/>
    <property type="match status" value="1"/>
</dbReference>
<dbReference type="NCBIfam" id="TIGR00462">
    <property type="entry name" value="genX"/>
    <property type="match status" value="1"/>
</dbReference>
<keyword evidence="8" id="KW-1185">Reference proteome</keyword>
<accession>A0A443YXQ1</accession>
<dbReference type="GO" id="GO:0005524">
    <property type="term" value="F:ATP binding"/>
    <property type="evidence" value="ECO:0007669"/>
    <property type="project" value="UniProtKB-KW"/>
</dbReference>
<dbReference type="SUPFAM" id="SSF55681">
    <property type="entry name" value="Class II aaRS and biotin synthetases"/>
    <property type="match status" value="1"/>
</dbReference>
<dbReference type="PROSITE" id="PS50862">
    <property type="entry name" value="AA_TRNA_LIGASE_II"/>
    <property type="match status" value="1"/>
</dbReference>
<dbReference type="NCBIfam" id="NF006828">
    <property type="entry name" value="PRK09350.1"/>
    <property type="match status" value="1"/>
</dbReference>
<evidence type="ECO:0000256" key="5">
    <source>
        <dbReference type="ARBA" id="ARBA00052794"/>
    </source>
</evidence>
<dbReference type="InterPro" id="IPR045864">
    <property type="entry name" value="aa-tRNA-synth_II/BPL/LPL"/>
</dbReference>
<evidence type="ECO:0000313" key="8">
    <source>
        <dbReference type="Proteomes" id="UP000288789"/>
    </source>
</evidence>
<dbReference type="InterPro" id="IPR004364">
    <property type="entry name" value="Aa-tRNA-synt_II"/>
</dbReference>
<evidence type="ECO:0000259" key="6">
    <source>
        <dbReference type="PROSITE" id="PS50862"/>
    </source>
</evidence>
<keyword evidence="7" id="KW-0251">Elongation factor</keyword>
<dbReference type="PANTHER" id="PTHR42918:SF6">
    <property type="entry name" value="ELONGATION FACTOR P--(R)-BETA-LYSINE LIGASE"/>
    <property type="match status" value="1"/>
</dbReference>
<feature type="domain" description="Aminoacyl-transfer RNA synthetases class-II family profile" evidence="6">
    <location>
        <begin position="16"/>
        <end position="317"/>
    </location>
</feature>
<reference evidence="7 8" key="1">
    <citation type="submission" date="2018-12" db="EMBL/GenBank/DDBJ databases">
        <authorList>
            <person name="Li A."/>
            <person name="Zhang M."/>
            <person name="Zhu H."/>
        </authorList>
    </citation>
    <scope>NUCLEOTIDE SEQUENCE [LARGE SCALE GENOMIC DNA]</scope>
    <source>
        <strain evidence="7 8">R04H25</strain>
    </source>
</reference>